<comment type="caution">
    <text evidence="11">The sequence shown here is derived from an EMBL/GenBank/DDBJ whole genome shotgun (WGS) entry which is preliminary data.</text>
</comment>
<evidence type="ECO:0000256" key="3">
    <source>
        <dbReference type="ARBA" id="ARBA00022989"/>
    </source>
</evidence>
<keyword evidence="12" id="KW-1185">Reference proteome</keyword>
<keyword evidence="2 6" id="KW-0812">Transmembrane</keyword>
<proteinExistence type="inferred from homology"/>
<dbReference type="AlphaFoldDB" id="A0AAN6C732"/>
<dbReference type="InterPro" id="IPR049326">
    <property type="entry name" value="Rhodopsin_dom_fungi"/>
</dbReference>
<evidence type="ECO:0000256" key="4">
    <source>
        <dbReference type="ARBA" id="ARBA00023136"/>
    </source>
</evidence>
<keyword evidence="7" id="KW-0732">Signal</keyword>
<feature type="transmembrane region" description="Helical" evidence="6">
    <location>
        <begin position="547"/>
        <end position="569"/>
    </location>
</feature>
<dbReference type="InterPro" id="IPR052337">
    <property type="entry name" value="SAT4-like"/>
</dbReference>
<sequence>MPSFTTFVAAIAGCSAIVNGAAIPTESTGLQTTTLHRRAVTKEHQLSKREPVTVAILTAAGTAAATAIVNEAVKAAVGFIGDISNFDAGREAFTVQTTEAMMANNPDPERFQAAACYNKAFSVADPANIDGQSSVEFSLGILNTDYECMYIAAPNQFFTEGDGGLINLSFTHTDRCTFDSETADLTLSNNKIVPLTIIKGAGHEHIPIPEGECAIIADFHSVKSQSSHSTPYLTTGFYRVVPGPTRYGEYDYEETKYVLKGQIDITDEATGKTHHLVAGDWAFFHVGSKAQFSTKTEGVAFYAVTRPMNDGHPNLVGLPLRNVAIQEVNLSHNMSASGDWGPAPAGIDLTEDQDGEILRPVIALMTLGIIAVAIRLVARCKSGTGIAIDDCLIFLALIFALGTAALCITSIPFGGGKHLWVVTFSEFTVLWKLAYSFVLIYATTVTLTKASILLFYRRVFGINLAHRVCMGLVLGYWVAITIAWVSGCRPASYFWEQFTNPDAEGTCINTSLFYFVNGICAMLIDIAILCVPIPTILKLRMPNSQKIAVAGILLVGAFVCVASIVRIFYMDKLVKAQDFTWAMAQVFIWSCCEPLVGIVCACLPTFGPLLRRWFRTVASTAEVNSNSNSWNPNKPRSQWKPYHGGFRIRQDDELELTVDVSHGNAQFEGQGGTGIHVQNEFTWADADGSVGSSKHP</sequence>
<dbReference type="Pfam" id="PF20684">
    <property type="entry name" value="Fung_rhodopsin"/>
    <property type="match status" value="1"/>
</dbReference>
<evidence type="ECO:0000259" key="8">
    <source>
        <dbReference type="Pfam" id="PF05899"/>
    </source>
</evidence>
<name>A0AAN6C732_FUSAU</name>
<evidence type="ECO:0000259" key="10">
    <source>
        <dbReference type="Pfam" id="PF25411"/>
    </source>
</evidence>
<comment type="similarity">
    <text evidence="5">Belongs to the SAT4 family.</text>
</comment>
<protein>
    <recommendedName>
        <fullName evidence="13">Integral membrane protein</fullName>
    </recommendedName>
</protein>
<reference evidence="11 12" key="1">
    <citation type="submission" date="2020-02" db="EMBL/GenBank/DDBJ databases">
        <title>Identification and distribution of gene clusters putatively required for synthesis of sphingolipid metabolism inhibitors in phylogenetically diverse species of the filamentous fungus Fusarium.</title>
        <authorList>
            <person name="Kim H.-S."/>
            <person name="Busman M."/>
            <person name="Brown D.W."/>
            <person name="Divon H."/>
            <person name="Uhlig S."/>
            <person name="Proctor R.H."/>
        </authorList>
    </citation>
    <scope>NUCLEOTIDE SEQUENCE [LARGE SCALE GENOMIC DNA]</scope>
    <source>
        <strain evidence="11 12">NRRL 2903</strain>
    </source>
</reference>
<dbReference type="PANTHER" id="PTHR33048:SF163">
    <property type="entry name" value="INTEGRAL MEMBRANE PROTEIN (AFU_ORTHOLOGUE AFUA_8G05510)"/>
    <property type="match status" value="1"/>
</dbReference>
<keyword evidence="3 6" id="KW-1133">Transmembrane helix</keyword>
<evidence type="ECO:0000256" key="1">
    <source>
        <dbReference type="ARBA" id="ARBA00004141"/>
    </source>
</evidence>
<feature type="transmembrane region" description="Helical" evidence="6">
    <location>
        <begin position="433"/>
        <end position="456"/>
    </location>
</feature>
<comment type="subcellular location">
    <subcellularLocation>
        <location evidence="1">Membrane</location>
        <topology evidence="1">Multi-pass membrane protein</topology>
    </subcellularLocation>
</comment>
<evidence type="ECO:0000256" key="7">
    <source>
        <dbReference type="SAM" id="SignalP"/>
    </source>
</evidence>
<dbReference type="PANTHER" id="PTHR33048">
    <property type="entry name" value="PTH11-LIKE INTEGRAL MEMBRANE PROTEIN (AFU_ORTHOLOGUE AFUA_5G11245)"/>
    <property type="match status" value="1"/>
</dbReference>
<feature type="transmembrane region" description="Helical" evidence="6">
    <location>
        <begin position="468"/>
        <end position="492"/>
    </location>
</feature>
<evidence type="ECO:0000313" key="11">
    <source>
        <dbReference type="EMBL" id="KAF5244681.1"/>
    </source>
</evidence>
<dbReference type="EMBL" id="JAAMOD010000045">
    <property type="protein sequence ID" value="KAF5244681.1"/>
    <property type="molecule type" value="Genomic_DNA"/>
</dbReference>
<dbReference type="Pfam" id="PF05899">
    <property type="entry name" value="Cupin_3"/>
    <property type="match status" value="1"/>
</dbReference>
<evidence type="ECO:0000256" key="2">
    <source>
        <dbReference type="ARBA" id="ARBA00022692"/>
    </source>
</evidence>
<feature type="transmembrane region" description="Helical" evidence="6">
    <location>
        <begin position="581"/>
        <end position="606"/>
    </location>
</feature>
<dbReference type="Pfam" id="PF25411">
    <property type="entry name" value="DUF7888"/>
    <property type="match status" value="1"/>
</dbReference>
<evidence type="ECO:0000256" key="6">
    <source>
        <dbReference type="SAM" id="Phobius"/>
    </source>
</evidence>
<dbReference type="Proteomes" id="UP000537989">
    <property type="component" value="Unassembled WGS sequence"/>
</dbReference>
<dbReference type="InterPro" id="IPR008579">
    <property type="entry name" value="UGlyAH_Cupin_dom"/>
</dbReference>
<dbReference type="InterPro" id="IPR014710">
    <property type="entry name" value="RmlC-like_jellyroll"/>
</dbReference>
<feature type="domain" description="(S)-ureidoglycine aminohydrolase cupin" evidence="8">
    <location>
        <begin position="248"/>
        <end position="292"/>
    </location>
</feature>
<feature type="signal peptide" evidence="7">
    <location>
        <begin position="1"/>
        <end position="20"/>
    </location>
</feature>
<feature type="transmembrane region" description="Helical" evidence="6">
    <location>
        <begin position="357"/>
        <end position="378"/>
    </location>
</feature>
<feature type="transmembrane region" description="Helical" evidence="6">
    <location>
        <begin position="512"/>
        <end position="535"/>
    </location>
</feature>
<accession>A0AAN6C732</accession>
<gene>
    <name evidence="11" type="ORF">FAUST_2197</name>
</gene>
<evidence type="ECO:0000256" key="5">
    <source>
        <dbReference type="ARBA" id="ARBA00038359"/>
    </source>
</evidence>
<evidence type="ECO:0000313" key="12">
    <source>
        <dbReference type="Proteomes" id="UP000537989"/>
    </source>
</evidence>
<organism evidence="11 12">
    <name type="scientific">Fusarium austroamericanum</name>
    <dbReference type="NCBI Taxonomy" id="282268"/>
    <lineage>
        <taxon>Eukaryota</taxon>
        <taxon>Fungi</taxon>
        <taxon>Dikarya</taxon>
        <taxon>Ascomycota</taxon>
        <taxon>Pezizomycotina</taxon>
        <taxon>Sordariomycetes</taxon>
        <taxon>Hypocreomycetidae</taxon>
        <taxon>Hypocreales</taxon>
        <taxon>Nectriaceae</taxon>
        <taxon>Fusarium</taxon>
    </lineage>
</organism>
<dbReference type="InterPro" id="IPR057210">
    <property type="entry name" value="DUF7888"/>
</dbReference>
<dbReference type="SUPFAM" id="SSF51182">
    <property type="entry name" value="RmlC-like cupins"/>
    <property type="match status" value="1"/>
</dbReference>
<dbReference type="Gene3D" id="2.60.120.10">
    <property type="entry name" value="Jelly Rolls"/>
    <property type="match status" value="1"/>
</dbReference>
<feature type="domain" description="Rhodopsin" evidence="9">
    <location>
        <begin position="374"/>
        <end position="612"/>
    </location>
</feature>
<feature type="transmembrane region" description="Helical" evidence="6">
    <location>
        <begin position="390"/>
        <end position="413"/>
    </location>
</feature>
<feature type="domain" description="DUF7888" evidence="10">
    <location>
        <begin position="53"/>
        <end position="186"/>
    </location>
</feature>
<keyword evidence="4 6" id="KW-0472">Membrane</keyword>
<evidence type="ECO:0008006" key="13">
    <source>
        <dbReference type="Google" id="ProtNLM"/>
    </source>
</evidence>
<feature type="chain" id="PRO_5043040283" description="Integral membrane protein" evidence="7">
    <location>
        <begin position="21"/>
        <end position="696"/>
    </location>
</feature>
<dbReference type="InterPro" id="IPR011051">
    <property type="entry name" value="RmlC_Cupin_sf"/>
</dbReference>
<evidence type="ECO:0000259" key="9">
    <source>
        <dbReference type="Pfam" id="PF20684"/>
    </source>
</evidence>
<dbReference type="GO" id="GO:0016020">
    <property type="term" value="C:membrane"/>
    <property type="evidence" value="ECO:0007669"/>
    <property type="project" value="UniProtKB-SubCell"/>
</dbReference>